<reference evidence="2" key="1">
    <citation type="submission" date="2016-07" db="EMBL/GenBank/DDBJ databases">
        <authorList>
            <person name="Florea S."/>
            <person name="Webb J.S."/>
            <person name="Jaromczyk J."/>
            <person name="Schardl C.L."/>
        </authorList>
    </citation>
    <scope>NUCLEOTIDE SEQUENCE [LARGE SCALE GENOMIC DNA]</scope>
    <source>
        <strain evidence="2">CY1</strain>
    </source>
</reference>
<accession>A0A1V4HMQ2</accession>
<dbReference type="STRING" id="1469647.BC351_21675"/>
<dbReference type="Proteomes" id="UP000190626">
    <property type="component" value="Unassembled WGS sequence"/>
</dbReference>
<proteinExistence type="predicted"/>
<keyword evidence="2" id="KW-1185">Reference proteome</keyword>
<comment type="caution">
    <text evidence="1">The sequence shown here is derived from an EMBL/GenBank/DDBJ whole genome shotgun (WGS) entry which is preliminary data.</text>
</comment>
<evidence type="ECO:0000313" key="1">
    <source>
        <dbReference type="EMBL" id="OPH58951.1"/>
    </source>
</evidence>
<sequence>MMMTYTFLIKWQNTFVKLHSIMLLARFPKKILKRRLNLHIVTENYYHLKWSIHSDSIGGIRVVQAFTMSIFLHLPISRYSVYY</sequence>
<evidence type="ECO:0000313" key="2">
    <source>
        <dbReference type="Proteomes" id="UP000190626"/>
    </source>
</evidence>
<name>A0A1V4HMQ2_9BACL</name>
<organism evidence="1 2">
    <name type="scientific">Paenibacillus ferrarius</name>
    <dbReference type="NCBI Taxonomy" id="1469647"/>
    <lineage>
        <taxon>Bacteria</taxon>
        <taxon>Bacillati</taxon>
        <taxon>Bacillota</taxon>
        <taxon>Bacilli</taxon>
        <taxon>Bacillales</taxon>
        <taxon>Paenibacillaceae</taxon>
        <taxon>Paenibacillus</taxon>
    </lineage>
</organism>
<protein>
    <submittedName>
        <fullName evidence="1">Uncharacterized protein</fullName>
    </submittedName>
</protein>
<dbReference type="EMBL" id="MBTG01000008">
    <property type="protein sequence ID" value="OPH58951.1"/>
    <property type="molecule type" value="Genomic_DNA"/>
</dbReference>
<gene>
    <name evidence="1" type="ORF">BC351_21675</name>
</gene>
<dbReference type="AlphaFoldDB" id="A0A1V4HMQ2"/>